<dbReference type="PANTHER" id="PTHR30349">
    <property type="entry name" value="PHAGE INTEGRASE-RELATED"/>
    <property type="match status" value="1"/>
</dbReference>
<organism evidence="3 4">
    <name type="scientific">Bacteroides uniformis</name>
    <dbReference type="NCBI Taxonomy" id="820"/>
    <lineage>
        <taxon>Bacteria</taxon>
        <taxon>Pseudomonadati</taxon>
        <taxon>Bacteroidota</taxon>
        <taxon>Bacteroidia</taxon>
        <taxon>Bacteroidales</taxon>
        <taxon>Bacteroidaceae</taxon>
        <taxon>Bacteroides</taxon>
    </lineage>
</organism>
<evidence type="ECO:0000256" key="2">
    <source>
        <dbReference type="ARBA" id="ARBA00023172"/>
    </source>
</evidence>
<dbReference type="GO" id="GO:0003677">
    <property type="term" value="F:DNA binding"/>
    <property type="evidence" value="ECO:0007669"/>
    <property type="project" value="UniProtKB-KW"/>
</dbReference>
<reference evidence="3 4" key="1">
    <citation type="submission" date="2018-08" db="EMBL/GenBank/DDBJ databases">
        <title>A genome reference for cultivated species of the human gut microbiota.</title>
        <authorList>
            <person name="Zou Y."/>
            <person name="Xue W."/>
            <person name="Luo G."/>
        </authorList>
    </citation>
    <scope>NUCLEOTIDE SEQUENCE [LARGE SCALE GENOMIC DNA]</scope>
    <source>
        <strain evidence="3 4">OM03-4</strain>
    </source>
</reference>
<dbReference type="GO" id="GO:0006310">
    <property type="term" value="P:DNA recombination"/>
    <property type="evidence" value="ECO:0007669"/>
    <property type="project" value="UniProtKB-KW"/>
</dbReference>
<comment type="caution">
    <text evidence="3">The sequence shown here is derived from an EMBL/GenBank/DDBJ whole genome shotgun (WGS) entry which is preliminary data.</text>
</comment>
<dbReference type="PANTHER" id="PTHR30349:SF64">
    <property type="entry name" value="PROPHAGE INTEGRASE INTD-RELATED"/>
    <property type="match status" value="1"/>
</dbReference>
<dbReference type="InterPro" id="IPR013762">
    <property type="entry name" value="Integrase-like_cat_sf"/>
</dbReference>
<dbReference type="Gene3D" id="1.10.443.10">
    <property type="entry name" value="Intergrase catalytic core"/>
    <property type="match status" value="1"/>
</dbReference>
<dbReference type="AlphaFoldDB" id="A0A3E5ENK9"/>
<name>A0A3E5ENK9_BACUN</name>
<keyword evidence="1" id="KW-0238">DNA-binding</keyword>
<accession>A0A3E5ENK9</accession>
<evidence type="ECO:0000313" key="4">
    <source>
        <dbReference type="Proteomes" id="UP000260759"/>
    </source>
</evidence>
<sequence>MAKKLDTTYKSARYGSCTYALILDKRHPKKDRDTLPVAMRYTIDRKSWYSFVAGEFTEEDFAKVCTLSAKAVRSELYEKKMEFDAIFDAQTEMIERLGNSLSLERIKSVVTGVDSTKETSFIGVWEKKINFYLTDNNGERCTTAESYEYALKSFQKIMWDRPIVGFKVGKEDIEYWNNGMMHGVKDEAGNLVGKISNTTRGIYLRSCRAVWNECVSMGYLTNQEYPFSNIQKKKLVSIPVGESRKHCYLTVEQMTELYHVFIEKRYPDTWKSGYAERAHYSLGLFLAQYLCNGFNLADAGELTYSQYYFDTGRKAFKFKRVKTTNRTEGGSEVIIPVIAPLQRILDEIAAEPVLDGFVFPDILQGATLKADKRKRISQENSNVQDRIIKICQDVLHWEVRPSGTWCRHSYGTNLTHARVEQRYISESMGHSTNHSITDRYIAQYPLETQFEYNSKLLDLEPKITEEDINNMTEEQKTAMLLELLMKK</sequence>
<dbReference type="GO" id="GO:0015074">
    <property type="term" value="P:DNA integration"/>
    <property type="evidence" value="ECO:0007669"/>
    <property type="project" value="InterPro"/>
</dbReference>
<protein>
    <submittedName>
        <fullName evidence="3">Integrase</fullName>
    </submittedName>
</protein>
<evidence type="ECO:0000313" key="3">
    <source>
        <dbReference type="EMBL" id="RGN90313.1"/>
    </source>
</evidence>
<dbReference type="InterPro" id="IPR011010">
    <property type="entry name" value="DNA_brk_join_enz"/>
</dbReference>
<dbReference type="InterPro" id="IPR050090">
    <property type="entry name" value="Tyrosine_recombinase_XerCD"/>
</dbReference>
<dbReference type="InterPro" id="IPR010998">
    <property type="entry name" value="Integrase_recombinase_N"/>
</dbReference>
<dbReference type="EMBL" id="QSVA01000022">
    <property type="protein sequence ID" value="RGN90313.1"/>
    <property type="molecule type" value="Genomic_DNA"/>
</dbReference>
<dbReference type="Proteomes" id="UP000260759">
    <property type="component" value="Unassembled WGS sequence"/>
</dbReference>
<dbReference type="RefSeq" id="WP_117601428.1">
    <property type="nucleotide sequence ID" value="NZ_QSVA01000022.1"/>
</dbReference>
<proteinExistence type="predicted"/>
<gene>
    <name evidence="3" type="ORF">DXB37_18525</name>
</gene>
<dbReference type="SUPFAM" id="SSF56349">
    <property type="entry name" value="DNA breaking-rejoining enzymes"/>
    <property type="match status" value="1"/>
</dbReference>
<keyword evidence="2" id="KW-0233">DNA recombination</keyword>
<dbReference type="Gene3D" id="1.10.150.130">
    <property type="match status" value="1"/>
</dbReference>
<evidence type="ECO:0000256" key="1">
    <source>
        <dbReference type="ARBA" id="ARBA00023125"/>
    </source>
</evidence>